<feature type="region of interest" description="Disordered" evidence="1">
    <location>
        <begin position="169"/>
        <end position="189"/>
    </location>
</feature>
<dbReference type="PANTHER" id="PTHR36166:SF1">
    <property type="entry name" value="SRPBCC DOMAIN-CONTAINING PROTEIN"/>
    <property type="match status" value="1"/>
</dbReference>
<evidence type="ECO:0000256" key="2">
    <source>
        <dbReference type="SAM" id="SignalP"/>
    </source>
</evidence>
<dbReference type="InterPro" id="IPR023393">
    <property type="entry name" value="START-like_dom_sf"/>
</dbReference>
<dbReference type="CDD" id="cd07822">
    <property type="entry name" value="SRPBCC_4"/>
    <property type="match status" value="1"/>
</dbReference>
<keyword evidence="2" id="KW-0732">Signal</keyword>
<name>A0ABQ0APS1_9RHOB</name>
<accession>A0ABQ0APS1</accession>
<dbReference type="EMBL" id="BAABWU010000015">
    <property type="protein sequence ID" value="GAA6197886.1"/>
    <property type="molecule type" value="Genomic_DNA"/>
</dbReference>
<proteinExistence type="predicted"/>
<feature type="signal peptide" evidence="2">
    <location>
        <begin position="1"/>
        <end position="27"/>
    </location>
</feature>
<dbReference type="Pfam" id="PF10604">
    <property type="entry name" value="Polyketide_cyc2"/>
    <property type="match status" value="1"/>
</dbReference>
<sequence length="189" mass="20782">MTKFGKLHRVGLLTGALMMLTAPLAGAMDIHTEILIEAAPETVWATLSDLENYPSWNPYHVQVGGVLEPGAKLNLVIHKPNGKVINLRPRVKRVETNKVLVWGGGVPLLFTGNHVFELEEVRAGCTRLVQREKFSGALIPFLDLSGVSEGYANLNASLKFHIESNRTQLSGGHCKAQSPRARRLVQRSQ</sequence>
<feature type="compositionally biased region" description="Basic residues" evidence="1">
    <location>
        <begin position="180"/>
        <end position="189"/>
    </location>
</feature>
<dbReference type="InterPro" id="IPR019587">
    <property type="entry name" value="Polyketide_cyclase/dehydratase"/>
</dbReference>
<dbReference type="Gene3D" id="3.30.530.20">
    <property type="match status" value="1"/>
</dbReference>
<dbReference type="RefSeq" id="WP_353401671.1">
    <property type="nucleotide sequence ID" value="NZ_BAABWU010000015.1"/>
</dbReference>
<protein>
    <recommendedName>
        <fullName evidence="5">Polyketide cyclase / dehydrase and lipid transport</fullName>
    </recommendedName>
</protein>
<evidence type="ECO:0008006" key="5">
    <source>
        <dbReference type="Google" id="ProtNLM"/>
    </source>
</evidence>
<organism evidence="3 4">
    <name type="scientific">Pseudophaeobacter arcticus</name>
    <dbReference type="NCBI Taxonomy" id="385492"/>
    <lineage>
        <taxon>Bacteria</taxon>
        <taxon>Pseudomonadati</taxon>
        <taxon>Pseudomonadota</taxon>
        <taxon>Alphaproteobacteria</taxon>
        <taxon>Rhodobacterales</taxon>
        <taxon>Paracoccaceae</taxon>
        <taxon>Pseudophaeobacter</taxon>
    </lineage>
</organism>
<dbReference type="PANTHER" id="PTHR36166">
    <property type="entry name" value="CHROMOSOME 9, WHOLE GENOME SHOTGUN SEQUENCE"/>
    <property type="match status" value="1"/>
</dbReference>
<evidence type="ECO:0000256" key="1">
    <source>
        <dbReference type="SAM" id="MobiDB-lite"/>
    </source>
</evidence>
<gene>
    <name evidence="3" type="ORF">NBRC116598_33310</name>
</gene>
<dbReference type="SUPFAM" id="SSF55961">
    <property type="entry name" value="Bet v1-like"/>
    <property type="match status" value="1"/>
</dbReference>
<evidence type="ECO:0000313" key="3">
    <source>
        <dbReference type="EMBL" id="GAA6197886.1"/>
    </source>
</evidence>
<feature type="chain" id="PRO_5045235941" description="Polyketide cyclase / dehydrase and lipid transport" evidence="2">
    <location>
        <begin position="28"/>
        <end position="189"/>
    </location>
</feature>
<evidence type="ECO:0000313" key="4">
    <source>
        <dbReference type="Proteomes" id="UP001441944"/>
    </source>
</evidence>
<dbReference type="Proteomes" id="UP001441944">
    <property type="component" value="Unassembled WGS sequence"/>
</dbReference>
<keyword evidence="4" id="KW-1185">Reference proteome</keyword>
<comment type="caution">
    <text evidence="3">The sequence shown here is derived from an EMBL/GenBank/DDBJ whole genome shotgun (WGS) entry which is preliminary data.</text>
</comment>
<reference evidence="3 4" key="1">
    <citation type="submission" date="2024-04" db="EMBL/GenBank/DDBJ databases">
        <title>Draft genome sequence of Pseudophaeobacter arcticus NBRC 116598.</title>
        <authorList>
            <person name="Miyakawa T."/>
            <person name="Kusuya Y."/>
            <person name="Miura T."/>
        </authorList>
    </citation>
    <scope>NUCLEOTIDE SEQUENCE [LARGE SCALE GENOMIC DNA]</scope>
    <source>
        <strain evidence="3 4">SU-CL00105</strain>
    </source>
</reference>